<dbReference type="Gramene" id="AET5Gv21176800.12">
    <property type="protein sequence ID" value="AET5Gv21176800.12"/>
    <property type="gene ID" value="AET5Gv21176800"/>
</dbReference>
<reference evidence="2" key="5">
    <citation type="journal article" date="2021" name="G3 (Bethesda)">
        <title>Aegilops tauschii genome assembly Aet v5.0 features greater sequence contiguity and improved annotation.</title>
        <authorList>
            <person name="Wang L."/>
            <person name="Zhu T."/>
            <person name="Rodriguez J.C."/>
            <person name="Deal K.R."/>
            <person name="Dubcovsky J."/>
            <person name="McGuire P.E."/>
            <person name="Lux T."/>
            <person name="Spannagl M."/>
            <person name="Mayer K.F.X."/>
            <person name="Baldrich P."/>
            <person name="Meyers B.C."/>
            <person name="Huo N."/>
            <person name="Gu Y.Q."/>
            <person name="Zhou H."/>
            <person name="Devos K.M."/>
            <person name="Bennetzen J.L."/>
            <person name="Unver T."/>
            <person name="Budak H."/>
            <person name="Gulick P.J."/>
            <person name="Galiba G."/>
            <person name="Kalapos B."/>
            <person name="Nelson D.R."/>
            <person name="Li P."/>
            <person name="You F.M."/>
            <person name="Luo M.C."/>
            <person name="Dvorak J."/>
        </authorList>
    </citation>
    <scope>NUCLEOTIDE SEQUENCE [LARGE SCALE GENOMIC DNA]</scope>
    <source>
        <strain evidence="2">cv. AL8/78</strain>
    </source>
</reference>
<name>A0A453MGM6_AEGTS</name>
<evidence type="ECO:0000313" key="2">
    <source>
        <dbReference type="EnsemblPlants" id="AET5Gv21176800.12"/>
    </source>
</evidence>
<accession>A0A453MGM6</accession>
<evidence type="ECO:0000256" key="1">
    <source>
        <dbReference type="SAM" id="MobiDB-lite"/>
    </source>
</evidence>
<feature type="region of interest" description="Disordered" evidence="1">
    <location>
        <begin position="1"/>
        <end position="31"/>
    </location>
</feature>
<dbReference type="AlphaFoldDB" id="A0A453MGM6"/>
<sequence length="101" mass="10103">MTDDQGKTAGTAMGGHPGIEMQKERTGLSPGIAEETTIGIVIGAMTGTVAMTATVIEIMTAPPVVESMTVIGEGNALDPGTAAGAMKDIESVAPGYSRLPA</sequence>
<dbReference type="EnsemblPlants" id="AET5Gv21176800.12">
    <property type="protein sequence ID" value="AET5Gv21176800.12"/>
    <property type="gene ID" value="AET5Gv21176800"/>
</dbReference>
<dbReference type="Proteomes" id="UP000015105">
    <property type="component" value="Chromosome 5D"/>
</dbReference>
<keyword evidence="3" id="KW-1185">Reference proteome</keyword>
<reference evidence="2" key="4">
    <citation type="submission" date="2019-03" db="UniProtKB">
        <authorList>
            <consortium name="EnsemblPlants"/>
        </authorList>
    </citation>
    <scope>IDENTIFICATION</scope>
</reference>
<proteinExistence type="predicted"/>
<reference evidence="3" key="2">
    <citation type="journal article" date="2017" name="Nat. Plants">
        <title>The Aegilops tauschii genome reveals multiple impacts of transposons.</title>
        <authorList>
            <person name="Zhao G."/>
            <person name="Zou C."/>
            <person name="Li K."/>
            <person name="Wang K."/>
            <person name="Li T."/>
            <person name="Gao L."/>
            <person name="Zhang X."/>
            <person name="Wang H."/>
            <person name="Yang Z."/>
            <person name="Liu X."/>
            <person name="Jiang W."/>
            <person name="Mao L."/>
            <person name="Kong X."/>
            <person name="Jiao Y."/>
            <person name="Jia J."/>
        </authorList>
    </citation>
    <scope>NUCLEOTIDE SEQUENCE [LARGE SCALE GENOMIC DNA]</scope>
    <source>
        <strain evidence="3">cv. AL8/78</strain>
    </source>
</reference>
<protein>
    <submittedName>
        <fullName evidence="2">Uncharacterized protein</fullName>
    </submittedName>
</protein>
<organism evidence="2 3">
    <name type="scientific">Aegilops tauschii subsp. strangulata</name>
    <name type="common">Goatgrass</name>
    <dbReference type="NCBI Taxonomy" id="200361"/>
    <lineage>
        <taxon>Eukaryota</taxon>
        <taxon>Viridiplantae</taxon>
        <taxon>Streptophyta</taxon>
        <taxon>Embryophyta</taxon>
        <taxon>Tracheophyta</taxon>
        <taxon>Spermatophyta</taxon>
        <taxon>Magnoliopsida</taxon>
        <taxon>Liliopsida</taxon>
        <taxon>Poales</taxon>
        <taxon>Poaceae</taxon>
        <taxon>BOP clade</taxon>
        <taxon>Pooideae</taxon>
        <taxon>Triticodae</taxon>
        <taxon>Triticeae</taxon>
        <taxon>Triticinae</taxon>
        <taxon>Aegilops</taxon>
    </lineage>
</organism>
<evidence type="ECO:0000313" key="3">
    <source>
        <dbReference type="Proteomes" id="UP000015105"/>
    </source>
</evidence>
<reference evidence="3" key="1">
    <citation type="journal article" date="2014" name="Science">
        <title>Ancient hybridizations among the ancestral genomes of bread wheat.</title>
        <authorList>
            <consortium name="International Wheat Genome Sequencing Consortium,"/>
            <person name="Marcussen T."/>
            <person name="Sandve S.R."/>
            <person name="Heier L."/>
            <person name="Spannagl M."/>
            <person name="Pfeifer M."/>
            <person name="Jakobsen K.S."/>
            <person name="Wulff B.B."/>
            <person name="Steuernagel B."/>
            <person name="Mayer K.F."/>
            <person name="Olsen O.A."/>
        </authorList>
    </citation>
    <scope>NUCLEOTIDE SEQUENCE [LARGE SCALE GENOMIC DNA]</scope>
    <source>
        <strain evidence="3">cv. AL8/78</strain>
    </source>
</reference>
<reference evidence="2" key="3">
    <citation type="journal article" date="2017" name="Nature">
        <title>Genome sequence of the progenitor of the wheat D genome Aegilops tauschii.</title>
        <authorList>
            <person name="Luo M.C."/>
            <person name="Gu Y.Q."/>
            <person name="Puiu D."/>
            <person name="Wang H."/>
            <person name="Twardziok S.O."/>
            <person name="Deal K.R."/>
            <person name="Huo N."/>
            <person name="Zhu T."/>
            <person name="Wang L."/>
            <person name="Wang Y."/>
            <person name="McGuire P.E."/>
            <person name="Liu S."/>
            <person name="Long H."/>
            <person name="Ramasamy R.K."/>
            <person name="Rodriguez J.C."/>
            <person name="Van S.L."/>
            <person name="Yuan L."/>
            <person name="Wang Z."/>
            <person name="Xia Z."/>
            <person name="Xiao L."/>
            <person name="Anderson O.D."/>
            <person name="Ouyang S."/>
            <person name="Liang Y."/>
            <person name="Zimin A.V."/>
            <person name="Pertea G."/>
            <person name="Qi P."/>
            <person name="Bennetzen J.L."/>
            <person name="Dai X."/>
            <person name="Dawson M.W."/>
            <person name="Muller H.G."/>
            <person name="Kugler K."/>
            <person name="Rivarola-Duarte L."/>
            <person name="Spannagl M."/>
            <person name="Mayer K.F.X."/>
            <person name="Lu F.H."/>
            <person name="Bevan M.W."/>
            <person name="Leroy P."/>
            <person name="Li P."/>
            <person name="You F.M."/>
            <person name="Sun Q."/>
            <person name="Liu Z."/>
            <person name="Lyons E."/>
            <person name="Wicker T."/>
            <person name="Salzberg S.L."/>
            <person name="Devos K.M."/>
            <person name="Dvorak J."/>
        </authorList>
    </citation>
    <scope>NUCLEOTIDE SEQUENCE [LARGE SCALE GENOMIC DNA]</scope>
    <source>
        <strain evidence="2">cv. AL8/78</strain>
    </source>
</reference>